<sequence>MFCLVYLLFSSLWTFFCRLFTPWKWTSTNCVASSSSPMVIDIEVGVEVTQVVDLPAYLHSRGSSILGTPEVSDRFNFTTNGEPYFLNDAMGCHGTAAASNGSICDEADRASSRDSIHSTSTDMTSSSQDTFFEEHSFESVTSLDGPSDEGIRKCSMDSIVLERAVADHLVSESRARENITLGNKIEDVNVDRETEPLETGFNKERGDASPTISKYFISLIRT</sequence>
<keyword evidence="1" id="KW-0732">Signal</keyword>
<name>A0A9P5X6T6_9AGAR</name>
<feature type="chain" id="PRO_5040392459" evidence="1">
    <location>
        <begin position="20"/>
        <end position="222"/>
    </location>
</feature>
<protein>
    <submittedName>
        <fullName evidence="2">Uncharacterized protein</fullName>
    </submittedName>
</protein>
<keyword evidence="3" id="KW-1185">Reference proteome</keyword>
<evidence type="ECO:0000313" key="2">
    <source>
        <dbReference type="EMBL" id="KAF9445592.1"/>
    </source>
</evidence>
<organism evidence="2 3">
    <name type="scientific">Macrolepiota fuliginosa MF-IS2</name>
    <dbReference type="NCBI Taxonomy" id="1400762"/>
    <lineage>
        <taxon>Eukaryota</taxon>
        <taxon>Fungi</taxon>
        <taxon>Dikarya</taxon>
        <taxon>Basidiomycota</taxon>
        <taxon>Agaricomycotina</taxon>
        <taxon>Agaricomycetes</taxon>
        <taxon>Agaricomycetidae</taxon>
        <taxon>Agaricales</taxon>
        <taxon>Agaricineae</taxon>
        <taxon>Agaricaceae</taxon>
        <taxon>Macrolepiota</taxon>
    </lineage>
</organism>
<dbReference type="AlphaFoldDB" id="A0A9P5X6T6"/>
<comment type="caution">
    <text evidence="2">The sequence shown here is derived from an EMBL/GenBank/DDBJ whole genome shotgun (WGS) entry which is preliminary data.</text>
</comment>
<dbReference type="EMBL" id="MU151292">
    <property type="protein sequence ID" value="KAF9445592.1"/>
    <property type="molecule type" value="Genomic_DNA"/>
</dbReference>
<accession>A0A9P5X6T6</accession>
<gene>
    <name evidence="2" type="ORF">P691DRAFT_785043</name>
</gene>
<evidence type="ECO:0000313" key="3">
    <source>
        <dbReference type="Proteomes" id="UP000807342"/>
    </source>
</evidence>
<reference evidence="2" key="1">
    <citation type="submission" date="2020-11" db="EMBL/GenBank/DDBJ databases">
        <authorList>
            <consortium name="DOE Joint Genome Institute"/>
            <person name="Ahrendt S."/>
            <person name="Riley R."/>
            <person name="Andreopoulos W."/>
            <person name="Labutti K."/>
            <person name="Pangilinan J."/>
            <person name="Ruiz-Duenas F.J."/>
            <person name="Barrasa J.M."/>
            <person name="Sanchez-Garcia M."/>
            <person name="Camarero S."/>
            <person name="Miyauchi S."/>
            <person name="Serrano A."/>
            <person name="Linde D."/>
            <person name="Babiker R."/>
            <person name="Drula E."/>
            <person name="Ayuso-Fernandez I."/>
            <person name="Pacheco R."/>
            <person name="Padilla G."/>
            <person name="Ferreira P."/>
            <person name="Barriuso J."/>
            <person name="Kellner H."/>
            <person name="Castanera R."/>
            <person name="Alfaro M."/>
            <person name="Ramirez L."/>
            <person name="Pisabarro A.G."/>
            <person name="Kuo A."/>
            <person name="Tritt A."/>
            <person name="Lipzen A."/>
            <person name="He G."/>
            <person name="Yan M."/>
            <person name="Ng V."/>
            <person name="Cullen D."/>
            <person name="Martin F."/>
            <person name="Rosso M.-N."/>
            <person name="Henrissat B."/>
            <person name="Hibbett D."/>
            <person name="Martinez A.T."/>
            <person name="Grigoriev I.V."/>
        </authorList>
    </citation>
    <scope>NUCLEOTIDE SEQUENCE</scope>
    <source>
        <strain evidence="2">MF-IS2</strain>
    </source>
</reference>
<dbReference type="Proteomes" id="UP000807342">
    <property type="component" value="Unassembled WGS sequence"/>
</dbReference>
<proteinExistence type="predicted"/>
<evidence type="ECO:0000256" key="1">
    <source>
        <dbReference type="SAM" id="SignalP"/>
    </source>
</evidence>
<feature type="signal peptide" evidence="1">
    <location>
        <begin position="1"/>
        <end position="19"/>
    </location>
</feature>